<evidence type="ECO:0000256" key="10">
    <source>
        <dbReference type="ARBA" id="ARBA00031317"/>
    </source>
</evidence>
<dbReference type="GO" id="GO:0006145">
    <property type="term" value="P:purine nucleobase catabolic process"/>
    <property type="evidence" value="ECO:0007669"/>
    <property type="project" value="TreeGrafter"/>
</dbReference>
<dbReference type="PRINTS" id="PR00093">
    <property type="entry name" value="URICASE"/>
</dbReference>
<dbReference type="EMBL" id="OC323218">
    <property type="protein sequence ID" value="CAD7412855.1"/>
    <property type="molecule type" value="Genomic_DNA"/>
</dbReference>
<feature type="region of interest" description="Disordered" evidence="12">
    <location>
        <begin position="16"/>
        <end position="45"/>
    </location>
</feature>
<proteinExistence type="inferred from homology"/>
<dbReference type="SUPFAM" id="SSF55620">
    <property type="entry name" value="Tetrahydrobiopterin biosynthesis enzymes-like"/>
    <property type="match status" value="2"/>
</dbReference>
<evidence type="ECO:0000256" key="6">
    <source>
        <dbReference type="ARBA" id="ARBA00017098"/>
    </source>
</evidence>
<evidence type="ECO:0000256" key="7">
    <source>
        <dbReference type="ARBA" id="ARBA00022631"/>
    </source>
</evidence>
<dbReference type="UniPathway" id="UPA00394">
    <property type="reaction ID" value="UER00650"/>
</dbReference>
<dbReference type="AlphaFoldDB" id="A0A7R9DGM3"/>
<protein>
    <recommendedName>
        <fullName evidence="6">Uricase</fullName>
        <ecNumber evidence="5">1.7.3.3</ecNumber>
    </recommendedName>
    <alternativeName>
        <fullName evidence="10">Urate oxidase</fullName>
    </alternativeName>
</protein>
<evidence type="ECO:0000256" key="5">
    <source>
        <dbReference type="ARBA" id="ARBA00012598"/>
    </source>
</evidence>
<evidence type="ECO:0000256" key="9">
    <source>
        <dbReference type="ARBA" id="ARBA00023140"/>
    </source>
</evidence>
<gene>
    <name evidence="13" type="ORF">TCEB3V08_LOCUS11543</name>
</gene>
<dbReference type="EC" id="1.7.3.3" evidence="5"/>
<dbReference type="GO" id="GO:0004846">
    <property type="term" value="F:urate oxidase activity"/>
    <property type="evidence" value="ECO:0007669"/>
    <property type="project" value="UniProtKB-EC"/>
</dbReference>
<sequence length="444" mass="49634">MDLGIGKVELEEVNPHLRGGRVENHLGKPPPVHPTETRTSISPSSAVELNTTSALTNYATEVGNGLLLTIDVSSKVIMSYEDNVGCHDCGGVTSDVGPGFDSRICHDTYRFPCGRGLQAGRVIVKGMYAKRRPVGSAVQQSQGVQTLRPNTVRGTTPKVKSSLVASMLTPKLVSGTSTAAYSSTEEEPESDYTKSESNEEYQLTNHGYGKNSVKVLHVHREGARHTIREYEVDTRLRLHSNKDYLTGDNTDIIATDTQKNTVYLLAKKYGVESPEDFALLLCNHFLYTYRHVDEVSVHVEEYPWERLQVDSVDHNHAFIFSPKALRFCTNYCDKKCGCEHNLKFCPSRDIVKECILDKFAGPPEKGVFSPSVQNTLYLTEKMALDKVPQICRIEMHMPNKHYFTLDLSKFPSLVKGENKEVYQPVDKPSGIIHAILERKSRSKL</sequence>
<evidence type="ECO:0000256" key="2">
    <source>
        <dbReference type="ARBA" id="ARBA00004275"/>
    </source>
</evidence>
<comment type="pathway">
    <text evidence="3">Purine metabolism; urate degradation; (S)-allantoin from urate: step 1/3.</text>
</comment>
<dbReference type="GO" id="GO:0019628">
    <property type="term" value="P:urate catabolic process"/>
    <property type="evidence" value="ECO:0007669"/>
    <property type="project" value="UniProtKB-UniPathway"/>
</dbReference>
<feature type="region of interest" description="Disordered" evidence="12">
    <location>
        <begin position="175"/>
        <end position="200"/>
    </location>
</feature>
<comment type="catalytic activity">
    <reaction evidence="11">
        <text>urate + O2 + H2O = 5-hydroxyisourate + H2O2</text>
        <dbReference type="Rhea" id="RHEA:21368"/>
        <dbReference type="ChEBI" id="CHEBI:15377"/>
        <dbReference type="ChEBI" id="CHEBI:15379"/>
        <dbReference type="ChEBI" id="CHEBI:16240"/>
        <dbReference type="ChEBI" id="CHEBI:17775"/>
        <dbReference type="ChEBI" id="CHEBI:18072"/>
        <dbReference type="EC" id="1.7.3.3"/>
    </reaction>
</comment>
<evidence type="ECO:0000256" key="3">
    <source>
        <dbReference type="ARBA" id="ARBA00004831"/>
    </source>
</evidence>
<comment type="function">
    <text evidence="1">Catalyzes the oxidation of uric acid to 5-hydroxyisourate, which is further processed to form (S)-allantoin.</text>
</comment>
<dbReference type="GO" id="GO:0005777">
    <property type="term" value="C:peroxisome"/>
    <property type="evidence" value="ECO:0007669"/>
    <property type="project" value="UniProtKB-SubCell"/>
</dbReference>
<accession>A0A7R9DGM3</accession>
<feature type="compositionally biased region" description="Basic and acidic residues" evidence="12">
    <location>
        <begin position="16"/>
        <end position="26"/>
    </location>
</feature>
<keyword evidence="8" id="KW-0560">Oxidoreductase</keyword>
<evidence type="ECO:0000313" key="13">
    <source>
        <dbReference type="EMBL" id="CAD7412855.1"/>
    </source>
</evidence>
<dbReference type="Pfam" id="PF01014">
    <property type="entry name" value="Uricase"/>
    <property type="match status" value="2"/>
</dbReference>
<evidence type="ECO:0000256" key="1">
    <source>
        <dbReference type="ARBA" id="ARBA00003860"/>
    </source>
</evidence>
<dbReference type="PANTHER" id="PTHR42874">
    <property type="entry name" value="URICASE"/>
    <property type="match status" value="1"/>
</dbReference>
<dbReference type="PANTHER" id="PTHR42874:SF1">
    <property type="entry name" value="URICASE"/>
    <property type="match status" value="1"/>
</dbReference>
<evidence type="ECO:0000256" key="11">
    <source>
        <dbReference type="ARBA" id="ARBA00048818"/>
    </source>
</evidence>
<name>A0A7R9DGM3_TIMCR</name>
<evidence type="ECO:0000256" key="4">
    <source>
        <dbReference type="ARBA" id="ARBA00009760"/>
    </source>
</evidence>
<evidence type="ECO:0000256" key="12">
    <source>
        <dbReference type="SAM" id="MobiDB-lite"/>
    </source>
</evidence>
<comment type="similarity">
    <text evidence="4">Belongs to the uricase family.</text>
</comment>
<organism evidence="13">
    <name type="scientific">Timema cristinae</name>
    <name type="common">Walking stick</name>
    <dbReference type="NCBI Taxonomy" id="61476"/>
    <lineage>
        <taxon>Eukaryota</taxon>
        <taxon>Metazoa</taxon>
        <taxon>Ecdysozoa</taxon>
        <taxon>Arthropoda</taxon>
        <taxon>Hexapoda</taxon>
        <taxon>Insecta</taxon>
        <taxon>Pterygota</taxon>
        <taxon>Neoptera</taxon>
        <taxon>Polyneoptera</taxon>
        <taxon>Phasmatodea</taxon>
        <taxon>Timematodea</taxon>
        <taxon>Timematoidea</taxon>
        <taxon>Timematidae</taxon>
        <taxon>Timema</taxon>
    </lineage>
</organism>
<keyword evidence="7" id="KW-0659">Purine metabolism</keyword>
<dbReference type="Gene3D" id="3.10.270.10">
    <property type="entry name" value="Urate Oxidase"/>
    <property type="match status" value="2"/>
</dbReference>
<evidence type="ECO:0000256" key="8">
    <source>
        <dbReference type="ARBA" id="ARBA00023002"/>
    </source>
</evidence>
<dbReference type="InterPro" id="IPR002042">
    <property type="entry name" value="Uricase"/>
</dbReference>
<reference evidence="13" key="1">
    <citation type="submission" date="2020-11" db="EMBL/GenBank/DDBJ databases">
        <authorList>
            <person name="Tran Van P."/>
        </authorList>
    </citation>
    <scope>NUCLEOTIDE SEQUENCE</scope>
</reference>
<comment type="subcellular location">
    <subcellularLocation>
        <location evidence="2">Peroxisome</location>
    </subcellularLocation>
</comment>
<keyword evidence="9" id="KW-0576">Peroxisome</keyword>